<evidence type="ECO:0000313" key="3">
    <source>
        <dbReference type="Proteomes" id="UP000032483"/>
    </source>
</evidence>
<proteinExistence type="predicted"/>
<comment type="caution">
    <text evidence="2">The sequence shown here is derived from an EMBL/GenBank/DDBJ whole genome shotgun (WGS) entry which is preliminary data.</text>
</comment>
<dbReference type="GeneID" id="42858667"/>
<sequence length="209" mass="23893">MKRKKNILCPLRSTRLEGAKGLLLCYAVCVILFLGFKLCAGLWVFYGFQNGRYAQRNLTLNDFEQYGVEQLDDMTMVNATDDTQLWITENIYNLYVDCDFSYDPGEFLAFYSYKADGVFSAERCVRGKQYGRYYVFEFPIGTNQIRVDTGVHPSITVSFQEILANKYTFNTVMRFSTGELFYLLAVPGVIYGVLDLISGIKIKGNTAQF</sequence>
<dbReference type="RefSeq" id="WP_050006726.1">
    <property type="nucleotide sequence ID" value="NZ_JXXK01000062.1"/>
</dbReference>
<feature type="transmembrane region" description="Helical" evidence="1">
    <location>
        <begin position="180"/>
        <end position="200"/>
    </location>
</feature>
<dbReference type="Proteomes" id="UP000032483">
    <property type="component" value="Unassembled WGS sequence"/>
</dbReference>
<name>A0A0D8IUA3_9FIRM</name>
<keyword evidence="1" id="KW-1133">Transmembrane helix</keyword>
<dbReference type="EMBL" id="JXXK01000062">
    <property type="protein sequence ID" value="KJF38237.1"/>
    <property type="molecule type" value="Genomic_DNA"/>
</dbReference>
<protein>
    <submittedName>
        <fullName evidence="2">Uncharacterized protein</fullName>
    </submittedName>
</protein>
<evidence type="ECO:0000256" key="1">
    <source>
        <dbReference type="SAM" id="Phobius"/>
    </source>
</evidence>
<keyword evidence="1" id="KW-0472">Membrane</keyword>
<dbReference type="AlphaFoldDB" id="A0A0D8IUA3"/>
<keyword evidence="3" id="KW-1185">Reference proteome</keyword>
<organism evidence="2 3">
    <name type="scientific">Ruthenibacterium lactatiformans</name>
    <dbReference type="NCBI Taxonomy" id="1550024"/>
    <lineage>
        <taxon>Bacteria</taxon>
        <taxon>Bacillati</taxon>
        <taxon>Bacillota</taxon>
        <taxon>Clostridia</taxon>
        <taxon>Eubacteriales</taxon>
        <taxon>Oscillospiraceae</taxon>
        <taxon>Ruthenibacterium</taxon>
    </lineage>
</organism>
<evidence type="ECO:0000313" key="2">
    <source>
        <dbReference type="EMBL" id="KJF38237.1"/>
    </source>
</evidence>
<feature type="transmembrane region" description="Helical" evidence="1">
    <location>
        <begin position="21"/>
        <end position="46"/>
    </location>
</feature>
<keyword evidence="1" id="KW-0812">Transmembrane</keyword>
<gene>
    <name evidence="2" type="ORF">TQ39_19255</name>
</gene>
<accession>A0A0D8IUA3</accession>
<reference evidence="2" key="1">
    <citation type="submission" date="2015-02" db="EMBL/GenBank/DDBJ databases">
        <title>A novel member of the family Ruminococcaceae isolated from human feces.</title>
        <authorList>
            <person name="Shkoporov A.N."/>
            <person name="Chaplin A.V."/>
            <person name="Motuzova O.V."/>
            <person name="Kafarskaia L.I."/>
            <person name="Khokhlova E.V."/>
            <person name="Efimov B.A."/>
        </authorList>
    </citation>
    <scope>NUCLEOTIDE SEQUENCE [LARGE SCALE GENOMIC DNA]</scope>
    <source>
        <strain evidence="2">585-1</strain>
    </source>
</reference>